<dbReference type="PROSITE" id="PS50109">
    <property type="entry name" value="HIS_KIN"/>
    <property type="match status" value="1"/>
</dbReference>
<keyword evidence="4" id="KW-1003">Cell membrane</keyword>
<feature type="domain" description="HPt" evidence="17">
    <location>
        <begin position="613"/>
        <end position="703"/>
    </location>
</feature>
<evidence type="ECO:0000256" key="11">
    <source>
        <dbReference type="ARBA" id="ARBA00023136"/>
    </source>
</evidence>
<dbReference type="FunFam" id="3.30.565.10:FF:000010">
    <property type="entry name" value="Sensor histidine kinase RcsC"/>
    <property type="match status" value="1"/>
</dbReference>
<dbReference type="SMART" id="SM00387">
    <property type="entry name" value="HATPase_c"/>
    <property type="match status" value="1"/>
</dbReference>
<dbReference type="KEGG" id="aram:KAR29_13725"/>
<comment type="catalytic activity">
    <reaction evidence="1">
        <text>ATP + protein L-histidine = ADP + protein N-phospho-L-histidine.</text>
        <dbReference type="EC" id="2.7.13.3"/>
    </reaction>
</comment>
<dbReference type="Pfam" id="PF00512">
    <property type="entry name" value="HisKA"/>
    <property type="match status" value="1"/>
</dbReference>
<dbReference type="InterPro" id="IPR004358">
    <property type="entry name" value="Sig_transdc_His_kin-like_C"/>
</dbReference>
<dbReference type="SUPFAM" id="SSF52172">
    <property type="entry name" value="CheY-like"/>
    <property type="match status" value="1"/>
</dbReference>
<evidence type="ECO:0000259" key="15">
    <source>
        <dbReference type="PROSITE" id="PS50109"/>
    </source>
</evidence>
<evidence type="ECO:0000256" key="2">
    <source>
        <dbReference type="ARBA" id="ARBA00004651"/>
    </source>
</evidence>
<evidence type="ECO:0000259" key="17">
    <source>
        <dbReference type="PROSITE" id="PS50894"/>
    </source>
</evidence>
<dbReference type="InterPro" id="IPR003594">
    <property type="entry name" value="HATPase_dom"/>
</dbReference>
<dbReference type="InterPro" id="IPR001789">
    <property type="entry name" value="Sig_transdc_resp-reg_receiver"/>
</dbReference>
<comment type="subcellular location">
    <subcellularLocation>
        <location evidence="2">Cell membrane</location>
        <topology evidence="2">Multi-pass membrane protein</topology>
    </subcellularLocation>
</comment>
<evidence type="ECO:0000259" key="16">
    <source>
        <dbReference type="PROSITE" id="PS50110"/>
    </source>
</evidence>
<proteinExistence type="predicted"/>
<keyword evidence="9" id="KW-1133">Transmembrane helix</keyword>
<dbReference type="EC" id="2.7.13.3" evidence="3"/>
<dbReference type="InterPro" id="IPR005467">
    <property type="entry name" value="His_kinase_dom"/>
</dbReference>
<keyword evidence="11" id="KW-0472">Membrane</keyword>
<keyword evidence="8" id="KW-0067">ATP-binding</keyword>
<dbReference type="SUPFAM" id="SSF55874">
    <property type="entry name" value="ATPase domain of HSP90 chaperone/DNA topoisomerase II/histidine kinase"/>
    <property type="match status" value="1"/>
</dbReference>
<evidence type="ECO:0000256" key="12">
    <source>
        <dbReference type="PROSITE-ProRule" id="PRU00110"/>
    </source>
</evidence>
<dbReference type="SMART" id="SM00388">
    <property type="entry name" value="HisKA"/>
    <property type="match status" value="1"/>
</dbReference>
<evidence type="ECO:0000256" key="1">
    <source>
        <dbReference type="ARBA" id="ARBA00000085"/>
    </source>
</evidence>
<feature type="modified residue" description="4-aspartylphosphate" evidence="13">
    <location>
        <position position="520"/>
    </location>
</feature>
<dbReference type="GO" id="GO:0005524">
    <property type="term" value="F:ATP binding"/>
    <property type="evidence" value="ECO:0007669"/>
    <property type="project" value="UniProtKB-KW"/>
</dbReference>
<dbReference type="PRINTS" id="PR00344">
    <property type="entry name" value="BCTRLSENSOR"/>
</dbReference>
<feature type="coiled-coil region" evidence="14">
    <location>
        <begin position="177"/>
        <end position="214"/>
    </location>
</feature>
<evidence type="ECO:0000256" key="14">
    <source>
        <dbReference type="SAM" id="Coils"/>
    </source>
</evidence>
<dbReference type="CDD" id="cd17546">
    <property type="entry name" value="REC_hyHK_CKI1_RcsC-like"/>
    <property type="match status" value="1"/>
</dbReference>
<name>A0A9Q7EYS4_9BACT</name>
<dbReference type="Gene3D" id="3.30.565.10">
    <property type="entry name" value="Histidine kinase-like ATPase, C-terminal domain"/>
    <property type="match status" value="1"/>
</dbReference>
<dbReference type="InterPro" id="IPR036641">
    <property type="entry name" value="HPT_dom_sf"/>
</dbReference>
<evidence type="ECO:0000256" key="10">
    <source>
        <dbReference type="ARBA" id="ARBA00023012"/>
    </source>
</evidence>
<feature type="domain" description="Response regulatory" evidence="16">
    <location>
        <begin position="471"/>
        <end position="589"/>
    </location>
</feature>
<evidence type="ECO:0000256" key="7">
    <source>
        <dbReference type="ARBA" id="ARBA00022741"/>
    </source>
</evidence>
<keyword evidence="7" id="KW-0547">Nucleotide-binding</keyword>
<evidence type="ECO:0000313" key="18">
    <source>
        <dbReference type="EMBL" id="QTX32336.1"/>
    </source>
</evidence>
<evidence type="ECO:0000256" key="13">
    <source>
        <dbReference type="PROSITE-ProRule" id="PRU00169"/>
    </source>
</evidence>
<dbReference type="EMBL" id="CP072943">
    <property type="protein sequence ID" value="QTX32336.1"/>
    <property type="molecule type" value="Genomic_DNA"/>
</dbReference>
<keyword evidence="19" id="KW-1185">Reference proteome</keyword>
<evidence type="ECO:0000313" key="19">
    <source>
        <dbReference type="Proteomes" id="UP000671879"/>
    </source>
</evidence>
<evidence type="ECO:0000256" key="9">
    <source>
        <dbReference type="ARBA" id="ARBA00022989"/>
    </source>
</evidence>
<dbReference type="SUPFAM" id="SSF47384">
    <property type="entry name" value="Homodimeric domain of signal transducing histidine kinase"/>
    <property type="match status" value="1"/>
</dbReference>
<protein>
    <recommendedName>
        <fullName evidence="3">histidine kinase</fullName>
        <ecNumber evidence="3">2.7.13.3</ecNumber>
    </recommendedName>
</protein>
<dbReference type="Gene3D" id="1.20.120.160">
    <property type="entry name" value="HPT domain"/>
    <property type="match status" value="1"/>
</dbReference>
<gene>
    <name evidence="18" type="ORF">KAR29_13725</name>
</gene>
<dbReference type="PANTHER" id="PTHR45339">
    <property type="entry name" value="HYBRID SIGNAL TRANSDUCTION HISTIDINE KINASE J"/>
    <property type="match status" value="1"/>
</dbReference>
<reference evidence="19" key="1">
    <citation type="submission" date="2021-04" db="EMBL/GenBank/DDBJ databases">
        <title>A novel Synergistetes isolate from a pyrite-forming mixed culture.</title>
        <authorList>
            <person name="Bunk B."/>
            <person name="Sproer C."/>
            <person name="Spring S."/>
            <person name="Pester M."/>
        </authorList>
    </citation>
    <scope>NUCLEOTIDE SEQUENCE [LARGE SCALE GENOMIC DNA]</scope>
    <source>
        <strain evidence="19">J.5.4.2-T.3.5.2</strain>
    </source>
</reference>
<accession>A0A9Q7EYS4</accession>
<dbReference type="GO" id="GO:0000155">
    <property type="term" value="F:phosphorelay sensor kinase activity"/>
    <property type="evidence" value="ECO:0007669"/>
    <property type="project" value="InterPro"/>
</dbReference>
<keyword evidence="5 13" id="KW-0597">Phosphoprotein</keyword>
<dbReference type="PROSITE" id="PS50894">
    <property type="entry name" value="HPT"/>
    <property type="match status" value="1"/>
</dbReference>
<dbReference type="PANTHER" id="PTHR45339:SF1">
    <property type="entry name" value="HYBRID SIGNAL TRANSDUCTION HISTIDINE KINASE J"/>
    <property type="match status" value="1"/>
</dbReference>
<keyword evidence="10" id="KW-0902">Two-component regulatory system</keyword>
<keyword evidence="6" id="KW-0812">Transmembrane</keyword>
<sequence>MTDQERNALAEEVDRLRRERQRGARLLEAAMNQALLVPRLDEVTTASALLEETSAKVRSLIRFKATAFWLVAPDGLDFRLALCDPPEWEPFIAAETELLIDDGTVAWALRRSKALTVTAGEGRESLLLQGLVTPDRDLGLFVAVLDEDLALLPDLGRAFLTATLALTASTLHNLELYRLVRDLNEELRLKVDHLEATERERAAYRSQLELKVSEKTEENRAKDLFIANVSHEMRTPLNGILGMAELLADGALGGEEKERVEMIRREGRSLLRLINDVLDFSRLEASKVAIERHPLSVAELLDEIRTSLAPRAARKGLTLRLCLAPDIPSCVEGDRGRLRQVLVNLTDNAVKFTDEGEILLCVAVERRDGEGVTLRFSVRDRGIGITEEQQKRLFLHFSQGDASTTRRYGGTGLGLAISKRLVDLMGGTIAVESVFGEGSLFYFDVPFRLADGGERDEGPTKIVLSRFPGARLLVVDDSRTNRRVAEAMAEKLGLKAASVASAEAALERLAREPFDLVLMDIQMPDVDGFEATARIRASSTLPDPAIPIVALTAGAFEGDRRRCLDAGMDGYLSKPILPDVLRRVIDGLLEARRPRPRPDLLDMELLRDRMGGDATFCLQIVETFAEDLEAYVGDARAALAGGDLERLRLVAHALKGAAANSAASALHGRATDLERRCRGRDRTGAARALEQLEKEAAGFLTWWKEEGRGGWTE</sequence>
<evidence type="ECO:0000256" key="5">
    <source>
        <dbReference type="ARBA" id="ARBA00022553"/>
    </source>
</evidence>
<evidence type="ECO:0000256" key="8">
    <source>
        <dbReference type="ARBA" id="ARBA00022840"/>
    </source>
</evidence>
<dbReference type="AlphaFoldDB" id="A0A9Q7EYS4"/>
<dbReference type="InterPro" id="IPR011006">
    <property type="entry name" value="CheY-like_superfamily"/>
</dbReference>
<dbReference type="CDD" id="cd16922">
    <property type="entry name" value="HATPase_EvgS-ArcB-TorS-like"/>
    <property type="match status" value="1"/>
</dbReference>
<dbReference type="InterPro" id="IPR036890">
    <property type="entry name" value="HATPase_C_sf"/>
</dbReference>
<keyword evidence="14" id="KW-0175">Coiled coil</keyword>
<dbReference type="InterPro" id="IPR008207">
    <property type="entry name" value="Sig_transdc_His_kin_Hpt_dom"/>
</dbReference>
<dbReference type="SMART" id="SM00448">
    <property type="entry name" value="REC"/>
    <property type="match status" value="1"/>
</dbReference>
<dbReference type="Pfam" id="PF01627">
    <property type="entry name" value="Hpt"/>
    <property type="match status" value="1"/>
</dbReference>
<dbReference type="Pfam" id="PF02518">
    <property type="entry name" value="HATPase_c"/>
    <property type="match status" value="1"/>
</dbReference>
<dbReference type="RefSeq" id="WP_274373564.1">
    <property type="nucleotide sequence ID" value="NZ_CP072943.1"/>
</dbReference>
<dbReference type="SUPFAM" id="SSF47226">
    <property type="entry name" value="Histidine-containing phosphotransfer domain, HPT domain"/>
    <property type="match status" value="1"/>
</dbReference>
<evidence type="ECO:0000256" key="4">
    <source>
        <dbReference type="ARBA" id="ARBA00022475"/>
    </source>
</evidence>
<dbReference type="Proteomes" id="UP000671879">
    <property type="component" value="Chromosome"/>
</dbReference>
<dbReference type="InterPro" id="IPR036097">
    <property type="entry name" value="HisK_dim/P_sf"/>
</dbReference>
<feature type="modified residue" description="Phosphohistidine" evidence="12">
    <location>
        <position position="652"/>
    </location>
</feature>
<dbReference type="PROSITE" id="PS50110">
    <property type="entry name" value="RESPONSE_REGULATORY"/>
    <property type="match status" value="1"/>
</dbReference>
<dbReference type="GO" id="GO:0005886">
    <property type="term" value="C:plasma membrane"/>
    <property type="evidence" value="ECO:0007669"/>
    <property type="project" value="UniProtKB-SubCell"/>
</dbReference>
<dbReference type="Gene3D" id="3.40.50.2300">
    <property type="match status" value="1"/>
</dbReference>
<feature type="domain" description="Histidine kinase" evidence="15">
    <location>
        <begin position="228"/>
        <end position="449"/>
    </location>
</feature>
<evidence type="ECO:0000256" key="3">
    <source>
        <dbReference type="ARBA" id="ARBA00012438"/>
    </source>
</evidence>
<dbReference type="CDD" id="cd00082">
    <property type="entry name" value="HisKA"/>
    <property type="match status" value="1"/>
</dbReference>
<dbReference type="InterPro" id="IPR003661">
    <property type="entry name" value="HisK_dim/P_dom"/>
</dbReference>
<dbReference type="Pfam" id="PF00072">
    <property type="entry name" value="Response_reg"/>
    <property type="match status" value="1"/>
</dbReference>
<evidence type="ECO:0000256" key="6">
    <source>
        <dbReference type="ARBA" id="ARBA00022692"/>
    </source>
</evidence>
<dbReference type="Gene3D" id="1.10.287.130">
    <property type="match status" value="1"/>
</dbReference>
<organism evidence="18 19">
    <name type="scientific">Aminithiophilus ramosus</name>
    <dbReference type="NCBI Taxonomy" id="3029084"/>
    <lineage>
        <taxon>Bacteria</taxon>
        <taxon>Thermotogati</taxon>
        <taxon>Synergistota</taxon>
        <taxon>Synergistia</taxon>
        <taxon>Synergistales</taxon>
        <taxon>Aminithiophilaceae</taxon>
        <taxon>Aminithiophilus</taxon>
    </lineage>
</organism>